<organism evidence="2 3">
    <name type="scientific">Gonapodya prolifera (strain JEL478)</name>
    <name type="common">Monoblepharis prolifera</name>
    <dbReference type="NCBI Taxonomy" id="1344416"/>
    <lineage>
        <taxon>Eukaryota</taxon>
        <taxon>Fungi</taxon>
        <taxon>Fungi incertae sedis</taxon>
        <taxon>Chytridiomycota</taxon>
        <taxon>Chytridiomycota incertae sedis</taxon>
        <taxon>Monoblepharidomycetes</taxon>
        <taxon>Monoblepharidales</taxon>
        <taxon>Gonapodyaceae</taxon>
        <taxon>Gonapodya</taxon>
    </lineage>
</organism>
<accession>A0A139A4U3</accession>
<evidence type="ECO:0000313" key="3">
    <source>
        <dbReference type="Proteomes" id="UP000070544"/>
    </source>
</evidence>
<dbReference type="EMBL" id="KQ965800">
    <property type="protein sequence ID" value="KXS11515.1"/>
    <property type="molecule type" value="Genomic_DNA"/>
</dbReference>
<gene>
    <name evidence="2" type="ORF">M427DRAFT_60542</name>
</gene>
<sequence>MLLADPPVSAMSKKRRNKGVAVAGSSKPSTSFERSITVDSAGFHEPKTAEMASTNVEASALSLESKFPTS</sequence>
<reference evidence="2 3" key="1">
    <citation type="journal article" date="2015" name="Genome Biol. Evol.">
        <title>Phylogenomic analyses indicate that early fungi evolved digesting cell walls of algal ancestors of land plants.</title>
        <authorList>
            <person name="Chang Y."/>
            <person name="Wang S."/>
            <person name="Sekimoto S."/>
            <person name="Aerts A.L."/>
            <person name="Choi C."/>
            <person name="Clum A."/>
            <person name="LaButti K.M."/>
            <person name="Lindquist E.A."/>
            <person name="Yee Ngan C."/>
            <person name="Ohm R.A."/>
            <person name="Salamov A.A."/>
            <person name="Grigoriev I.V."/>
            <person name="Spatafora J.W."/>
            <person name="Berbee M.L."/>
        </authorList>
    </citation>
    <scope>NUCLEOTIDE SEQUENCE [LARGE SCALE GENOMIC DNA]</scope>
    <source>
        <strain evidence="2 3">JEL478</strain>
    </source>
</reference>
<dbReference type="Proteomes" id="UP000070544">
    <property type="component" value="Unassembled WGS sequence"/>
</dbReference>
<dbReference type="AlphaFoldDB" id="A0A139A4U3"/>
<keyword evidence="3" id="KW-1185">Reference proteome</keyword>
<evidence type="ECO:0000256" key="1">
    <source>
        <dbReference type="SAM" id="MobiDB-lite"/>
    </source>
</evidence>
<evidence type="ECO:0000313" key="2">
    <source>
        <dbReference type="EMBL" id="KXS11515.1"/>
    </source>
</evidence>
<protein>
    <submittedName>
        <fullName evidence="2">Uncharacterized protein</fullName>
    </submittedName>
</protein>
<name>A0A139A4U3_GONPJ</name>
<proteinExistence type="predicted"/>
<feature type="region of interest" description="Disordered" evidence="1">
    <location>
        <begin position="1"/>
        <end position="34"/>
    </location>
</feature>